<dbReference type="Pfam" id="PF05183">
    <property type="entry name" value="RdRP"/>
    <property type="match status" value="1"/>
</dbReference>
<accession>A0AA39YEB1</accession>
<comment type="similarity">
    <text evidence="1">Belongs to the RdRP family.</text>
</comment>
<feature type="domain" description="RDRP core" evidence="3">
    <location>
        <begin position="440"/>
        <end position="1043"/>
    </location>
</feature>
<dbReference type="GO" id="GO:0003723">
    <property type="term" value="F:RNA binding"/>
    <property type="evidence" value="ECO:0007669"/>
    <property type="project" value="UniProtKB-KW"/>
</dbReference>
<comment type="catalytic activity">
    <reaction evidence="1">
        <text>RNA(n) + a ribonucleoside 5'-triphosphate = RNA(n+1) + diphosphate</text>
        <dbReference type="Rhea" id="RHEA:21248"/>
        <dbReference type="Rhea" id="RHEA-COMP:14527"/>
        <dbReference type="Rhea" id="RHEA-COMP:17342"/>
        <dbReference type="ChEBI" id="CHEBI:33019"/>
        <dbReference type="ChEBI" id="CHEBI:61557"/>
        <dbReference type="ChEBI" id="CHEBI:140395"/>
        <dbReference type="EC" id="2.7.7.48"/>
    </reaction>
</comment>
<keyword evidence="1" id="KW-0694">RNA-binding</keyword>
<dbReference type="EC" id="2.7.7.48" evidence="1"/>
<dbReference type="InterPro" id="IPR007855">
    <property type="entry name" value="RDRP"/>
</dbReference>
<feature type="region of interest" description="Disordered" evidence="2">
    <location>
        <begin position="1249"/>
        <end position="1288"/>
    </location>
</feature>
<evidence type="ECO:0000256" key="2">
    <source>
        <dbReference type="SAM" id="MobiDB-lite"/>
    </source>
</evidence>
<dbReference type="PANTHER" id="PTHR23079:SF17">
    <property type="entry name" value="RNA-DEPENDENT RNA POLYMERASE"/>
    <property type="match status" value="1"/>
</dbReference>
<comment type="caution">
    <text evidence="5">The sequence shown here is derived from an EMBL/GenBank/DDBJ whole genome shotgun (WGS) entry which is preliminary data.</text>
</comment>
<dbReference type="Pfam" id="PF25358">
    <property type="entry name" value="PH_fung_RdRP"/>
    <property type="match status" value="1"/>
</dbReference>
<dbReference type="InterPro" id="IPR057596">
    <property type="entry name" value="RDRP_core"/>
</dbReference>
<dbReference type="GO" id="GO:0030422">
    <property type="term" value="P:siRNA processing"/>
    <property type="evidence" value="ECO:0007669"/>
    <property type="project" value="TreeGrafter"/>
</dbReference>
<gene>
    <name evidence="5" type="ORF">B0T16DRAFT_322025</name>
</gene>
<keyword evidence="6" id="KW-1185">Reference proteome</keyword>
<evidence type="ECO:0000259" key="3">
    <source>
        <dbReference type="Pfam" id="PF05183"/>
    </source>
</evidence>
<organism evidence="5 6">
    <name type="scientific">Cercophora newfieldiana</name>
    <dbReference type="NCBI Taxonomy" id="92897"/>
    <lineage>
        <taxon>Eukaryota</taxon>
        <taxon>Fungi</taxon>
        <taxon>Dikarya</taxon>
        <taxon>Ascomycota</taxon>
        <taxon>Pezizomycotina</taxon>
        <taxon>Sordariomycetes</taxon>
        <taxon>Sordariomycetidae</taxon>
        <taxon>Sordariales</taxon>
        <taxon>Lasiosphaeriaceae</taxon>
        <taxon>Cercophora</taxon>
    </lineage>
</organism>
<keyword evidence="1" id="KW-0696">RNA-directed RNA polymerase</keyword>
<evidence type="ECO:0000313" key="6">
    <source>
        <dbReference type="Proteomes" id="UP001174936"/>
    </source>
</evidence>
<protein>
    <recommendedName>
        <fullName evidence="1">RNA-dependent RNA polymerase</fullName>
        <ecNumber evidence="1">2.7.7.48</ecNumber>
    </recommendedName>
</protein>
<feature type="domain" description="RdRP-like PH" evidence="4">
    <location>
        <begin position="131"/>
        <end position="288"/>
    </location>
</feature>
<evidence type="ECO:0000313" key="5">
    <source>
        <dbReference type="EMBL" id="KAK0651077.1"/>
    </source>
</evidence>
<dbReference type="EMBL" id="JAULSV010000002">
    <property type="protein sequence ID" value="KAK0651077.1"/>
    <property type="molecule type" value="Genomic_DNA"/>
</dbReference>
<dbReference type="GO" id="GO:0031380">
    <property type="term" value="C:nuclear RNA-directed RNA polymerase complex"/>
    <property type="evidence" value="ECO:0007669"/>
    <property type="project" value="TreeGrafter"/>
</dbReference>
<reference evidence="5" key="1">
    <citation type="submission" date="2023-06" db="EMBL/GenBank/DDBJ databases">
        <title>Genome-scale phylogeny and comparative genomics of the fungal order Sordariales.</title>
        <authorList>
            <consortium name="Lawrence Berkeley National Laboratory"/>
            <person name="Hensen N."/>
            <person name="Bonometti L."/>
            <person name="Westerberg I."/>
            <person name="Brannstrom I.O."/>
            <person name="Guillou S."/>
            <person name="Cros-Aarteil S."/>
            <person name="Calhoun S."/>
            <person name="Haridas S."/>
            <person name="Kuo A."/>
            <person name="Mondo S."/>
            <person name="Pangilinan J."/>
            <person name="Riley R."/>
            <person name="Labutti K."/>
            <person name="Andreopoulos B."/>
            <person name="Lipzen A."/>
            <person name="Chen C."/>
            <person name="Yanf M."/>
            <person name="Daum C."/>
            <person name="Ng V."/>
            <person name="Clum A."/>
            <person name="Steindorff A."/>
            <person name="Ohm R."/>
            <person name="Martin F."/>
            <person name="Silar P."/>
            <person name="Natvig D."/>
            <person name="Lalanne C."/>
            <person name="Gautier V."/>
            <person name="Ament-Velasquez S.L."/>
            <person name="Kruys A."/>
            <person name="Hutchinson M.I."/>
            <person name="Powell A.J."/>
            <person name="Barry K."/>
            <person name="Miller A.N."/>
            <person name="Grigoriev I.V."/>
            <person name="Debuchy R."/>
            <person name="Gladieux P."/>
            <person name="Thoren M.H."/>
            <person name="Johannesson H."/>
        </authorList>
    </citation>
    <scope>NUCLEOTIDE SEQUENCE</scope>
    <source>
        <strain evidence="5">SMH2532-1</strain>
    </source>
</reference>
<dbReference type="Proteomes" id="UP001174936">
    <property type="component" value="Unassembled WGS sequence"/>
</dbReference>
<sequence>MEVFIQGLPPGLTDRSLHSQLQPFMERLSINGYSCNIHKKRTSASIIFLHETDANRFLERHGNPPSFRRRGQQTGSAVPAANITLFLMGAPIQCKRGKHQPSVHELKHIQNVIAQRQSQAPRPQPTRGPVTLSAQELGCGHITFPEGRGFTFVPEWTQTQQYTVKFTKRNLILDLKQSDMELRISLQTVHELVCDERGRIVLVLMEPPVFLRLPDKVLAMSDMFDTLSLRPAWERENPPKRRDMGIDTPHAKVAGRCLVYYISVPEITLGKYGKSDFLSEMERLRGEGSIHITQSTVNYESFGGGRGIRSFPEHVKILERELSEASRLNSLPFTMLFLLQALVSNHYLHPTVVSELTKQLISKFRDAKNAGKPVPISIDAFRKLFSAIEYPSPHADASQFSAPNIMDYLRSTEAAMIANRALRSTISSSQSLIPILRATVTPTRITLHGPEMEPRNRVLRKYPSHTDHFLRVQFCDESGSDLFFNSNISLDLVYARFKEVLGTGISIAGRRYSFLGFSHSSLRSHSVWLSAPFLHNSETEGPGLHMAEMIIRGLGDFRGIKSPARRAARIGQAFSETPYSVSLDDHAITVLSIPDVSRNGRVFSDGVGRISQEAVEEVHEALPANKNNATAFQVRWAGAKGMLSLDTRIQGREIHIRESMIKFEGGDKQTLEICDMATKPIRMVLNRSVVKILEDMGAPEHWFLDLQAKELDRLRLVTREVSNTAAFLDHQGIGDAVKLGGFLRHLGRLGLDYKEDHFLRSAVEAIVLQELRLLKYKARIPVPMGITLFGVMDETGFLKEGEVYVTYTAVRDRHAKPPGEGWVLVTRSPALHPGDIQRAWNRLPPVGHPLRAQRNCILFSQWGERDLPSQLSGGDLDGDLFNIIWDPKAVNAPNLKPSTPADYPRVAPLVVHEEITSKHMAEFFIDFMKADNLGLIANRHLILADQRTLGTNDPDCLKLAELHSSAVDFSKTGIPVELIKLPKADKARPDFMAPGPWVKIQDRSELEMDKLVAQDEDDDDDAEGPRYKYYASEKILGKLFRTVDERKIWDEDIKWSAPGRGKEGGFWVRLTLAMESSAYLAGFGKLNWGSKREEAERLRLTYEDAISESMCRWSDHPARPLTELEVFLGFIHNKTGAQTHRQRDYSIKLKDEFERVATTITRELRSASRENPNPQTTLETLTLCLAAVHVGSDSSFQGDHSWRHKETVEMQSFRVVAASAFMRELGTVQNVAEGGGFVGTRGGGGRGVSGLRYGGLPGEQLGGQSGGRGQAGGLGASGGGGSNAGGVEDLQNLMMGRYPQAYGR</sequence>
<keyword evidence="1" id="KW-0548">Nucleotidyltransferase</keyword>
<proteinExistence type="inferred from homology"/>
<keyword evidence="1" id="KW-0808">Transferase</keyword>
<evidence type="ECO:0000259" key="4">
    <source>
        <dbReference type="Pfam" id="PF25358"/>
    </source>
</evidence>
<dbReference type="InterPro" id="IPR057503">
    <property type="entry name" value="PH_RdRP"/>
</dbReference>
<evidence type="ECO:0000256" key="1">
    <source>
        <dbReference type="RuleBase" id="RU363098"/>
    </source>
</evidence>
<dbReference type="GO" id="GO:0003968">
    <property type="term" value="F:RNA-directed RNA polymerase activity"/>
    <property type="evidence" value="ECO:0007669"/>
    <property type="project" value="UniProtKB-KW"/>
</dbReference>
<dbReference type="PANTHER" id="PTHR23079">
    <property type="entry name" value="RNA-DEPENDENT RNA POLYMERASE"/>
    <property type="match status" value="1"/>
</dbReference>
<name>A0AA39YEB1_9PEZI</name>
<feature type="compositionally biased region" description="Gly residues" evidence="2">
    <location>
        <begin position="1249"/>
        <end position="1284"/>
    </location>
</feature>